<gene>
    <name evidence="3" type="ORF">NITGR_1060012</name>
</gene>
<feature type="repeat" description="TPR" evidence="1">
    <location>
        <begin position="221"/>
        <end position="254"/>
    </location>
</feature>
<keyword evidence="4" id="KW-1185">Reference proteome</keyword>
<dbReference type="PANTHER" id="PTHR10098:SF108">
    <property type="entry name" value="TETRATRICOPEPTIDE REPEAT PROTEIN 28"/>
    <property type="match status" value="1"/>
</dbReference>
<feature type="repeat" description="TPR" evidence="1">
    <location>
        <begin position="301"/>
        <end position="334"/>
    </location>
</feature>
<dbReference type="HOGENOM" id="CLU_628265_0_0_0"/>
<dbReference type="SUPFAM" id="SSF48452">
    <property type="entry name" value="TPR-like"/>
    <property type="match status" value="2"/>
</dbReference>
<dbReference type="PROSITE" id="PS50293">
    <property type="entry name" value="TPR_REGION"/>
    <property type="match status" value="1"/>
</dbReference>
<dbReference type="PANTHER" id="PTHR10098">
    <property type="entry name" value="RAPSYN-RELATED"/>
    <property type="match status" value="1"/>
</dbReference>
<dbReference type="InterPro" id="IPR019734">
    <property type="entry name" value="TPR_rpt"/>
</dbReference>
<dbReference type="InParanoid" id="M1YV58"/>
<evidence type="ECO:0000256" key="2">
    <source>
        <dbReference type="SAM" id="MobiDB-lite"/>
    </source>
</evidence>
<sequence length="436" mass="49137">MAGPFLYCRKAIDCMPTLYFTLNTHHLQQLIAPITEECNVILHADCIWATPEETPPTPEVRRRMKRSDVLIVAIGPAGSGASQLNERMREEIGTAVNGDLVLIPLLIDDARLPGKDEAGGVWKWLLNMKTHRLRTKRWSEDLNEILAEIEAELNFRREVMEKVSKAGPGPLPEVKDAEGNPLEPPRMGLEFSGVQELRRTIDAEHNSLGRARQSGDREEEKQALGALGLAYAQLGQTQRAIECFEQQLSIVRELNGAREECELLANLGDAYAVSGNLDHAKKYYEEQLCRADELDIPAFIGSAYNGLGHVFVKRGKLDRAIDCYRRALKHYRDLEDHDKELELLVGIGLNQEKKGDLTRAAETLEQAKMSARFVENRKEEARLNVDLAELYKSLNEPRRALDCLSDAEAILNLFEGNWTDPWKSRIASLRSQMKTA</sequence>
<keyword evidence="1" id="KW-0802">TPR repeat</keyword>
<dbReference type="Gene3D" id="1.25.40.10">
    <property type="entry name" value="Tetratricopeptide repeat domain"/>
    <property type="match status" value="2"/>
</dbReference>
<reference evidence="3 4" key="1">
    <citation type="journal article" date="2013" name="Front. Microbiol.">
        <title>The genome of Nitrospina gracilis illuminates the metabolism and evolution of the major marine nitrite oxidizer.</title>
        <authorList>
            <person name="Luecker S."/>
            <person name="Nowka B."/>
            <person name="Rattei T."/>
            <person name="Spieck E."/>
            <person name="and Daims H."/>
        </authorList>
    </citation>
    <scope>NUCLEOTIDE SEQUENCE [LARGE SCALE GENOMIC DNA]</scope>
    <source>
        <strain evidence="3 4">3/211</strain>
    </source>
</reference>
<dbReference type="SMART" id="SM00028">
    <property type="entry name" value="TPR"/>
    <property type="match status" value="4"/>
</dbReference>
<dbReference type="PROSITE" id="PS50005">
    <property type="entry name" value="TPR"/>
    <property type="match status" value="2"/>
</dbReference>
<organism evidence="3 4">
    <name type="scientific">Nitrospina gracilis (strain 3/211)</name>
    <dbReference type="NCBI Taxonomy" id="1266370"/>
    <lineage>
        <taxon>Bacteria</taxon>
        <taxon>Pseudomonadati</taxon>
        <taxon>Nitrospinota/Tectimicrobiota group</taxon>
        <taxon>Nitrospinota</taxon>
        <taxon>Nitrospinia</taxon>
        <taxon>Nitrospinales</taxon>
        <taxon>Nitrospinaceae</taxon>
        <taxon>Nitrospina</taxon>
    </lineage>
</organism>
<accession>M1YV58</accession>
<name>M1YV58_NITG3</name>
<dbReference type="Pfam" id="PF13424">
    <property type="entry name" value="TPR_12"/>
    <property type="match status" value="2"/>
</dbReference>
<dbReference type="EMBL" id="CAQJ01000009">
    <property type="protein sequence ID" value="CCQ89487.1"/>
    <property type="molecule type" value="Genomic_DNA"/>
</dbReference>
<protein>
    <submittedName>
        <fullName evidence="3">Uncharacterized protein</fullName>
    </submittedName>
</protein>
<dbReference type="STRING" id="1266370.NITGR_1060012"/>
<dbReference type="AlphaFoldDB" id="M1YV58"/>
<proteinExistence type="predicted"/>
<dbReference type="InterPro" id="IPR011990">
    <property type="entry name" value="TPR-like_helical_dom_sf"/>
</dbReference>
<evidence type="ECO:0000313" key="3">
    <source>
        <dbReference type="EMBL" id="CCQ89487.1"/>
    </source>
</evidence>
<evidence type="ECO:0000313" key="4">
    <source>
        <dbReference type="Proteomes" id="UP000011704"/>
    </source>
</evidence>
<comment type="caution">
    <text evidence="3">The sequence shown here is derived from an EMBL/GenBank/DDBJ whole genome shotgun (WGS) entry which is preliminary data.</text>
</comment>
<dbReference type="Proteomes" id="UP000011704">
    <property type="component" value="Unassembled WGS sequence"/>
</dbReference>
<feature type="region of interest" description="Disordered" evidence="2">
    <location>
        <begin position="164"/>
        <end position="186"/>
    </location>
</feature>
<evidence type="ECO:0000256" key="1">
    <source>
        <dbReference type="PROSITE-ProRule" id="PRU00339"/>
    </source>
</evidence>